<dbReference type="EMBL" id="PJQY01001770">
    <property type="protein sequence ID" value="PQP99809.1"/>
    <property type="molecule type" value="Genomic_DNA"/>
</dbReference>
<evidence type="ECO:0000313" key="2">
    <source>
        <dbReference type="Proteomes" id="UP000250321"/>
    </source>
</evidence>
<evidence type="ECO:0000313" key="1">
    <source>
        <dbReference type="EMBL" id="PQP99809.1"/>
    </source>
</evidence>
<dbReference type="Proteomes" id="UP000250321">
    <property type="component" value="Unassembled WGS sequence"/>
</dbReference>
<organism evidence="1 2">
    <name type="scientific">Prunus yedoensis var. nudiflora</name>
    <dbReference type="NCBI Taxonomy" id="2094558"/>
    <lineage>
        <taxon>Eukaryota</taxon>
        <taxon>Viridiplantae</taxon>
        <taxon>Streptophyta</taxon>
        <taxon>Embryophyta</taxon>
        <taxon>Tracheophyta</taxon>
        <taxon>Spermatophyta</taxon>
        <taxon>Magnoliopsida</taxon>
        <taxon>eudicotyledons</taxon>
        <taxon>Gunneridae</taxon>
        <taxon>Pentapetalae</taxon>
        <taxon>rosids</taxon>
        <taxon>fabids</taxon>
        <taxon>Rosales</taxon>
        <taxon>Rosaceae</taxon>
        <taxon>Amygdaloideae</taxon>
        <taxon>Amygdaleae</taxon>
        <taxon>Prunus</taxon>
    </lineage>
</organism>
<dbReference type="AlphaFoldDB" id="A0A314Y349"/>
<accession>A0A314Y349</accession>
<comment type="caution">
    <text evidence="1">The sequence shown here is derived from an EMBL/GenBank/DDBJ whole genome shotgun (WGS) entry which is preliminary data.</text>
</comment>
<proteinExistence type="predicted"/>
<gene>
    <name evidence="1" type="ORF">Pyn_20928</name>
</gene>
<name>A0A314Y349_PRUYE</name>
<dbReference type="OrthoDB" id="10386903at2759"/>
<reference evidence="1 2" key="1">
    <citation type="submission" date="2018-02" db="EMBL/GenBank/DDBJ databases">
        <title>Draft genome of wild Prunus yedoensis var. nudiflora.</title>
        <authorList>
            <person name="Baek S."/>
            <person name="Kim J.-H."/>
            <person name="Choi K."/>
            <person name="Kim G.-B."/>
            <person name="Cho A."/>
            <person name="Jang H."/>
            <person name="Shin C.-H."/>
            <person name="Yu H.-J."/>
            <person name="Mun J.-H."/>
        </authorList>
    </citation>
    <scope>NUCLEOTIDE SEQUENCE [LARGE SCALE GENOMIC DNA]</scope>
    <source>
        <strain evidence="2">cv. Jeju island</strain>
        <tissue evidence="1">Leaf</tissue>
    </source>
</reference>
<sequence>MVHALVQTAPLFLQCSHPPPPHVSNCRGVPGKIMMKCCSEQSISSKPLTRHVLSGFAATLVFVSQINQAVASDASHQRNIYELANAPEKTVTLPLDKDLMKEVRS</sequence>
<protein>
    <submittedName>
        <fullName evidence="1">Chloroplastic lipocalin isoform X1</fullName>
    </submittedName>
</protein>
<keyword evidence="2" id="KW-1185">Reference proteome</keyword>
<dbReference type="STRING" id="2094558.A0A314Y349"/>